<evidence type="ECO:0000256" key="4">
    <source>
        <dbReference type="ARBA" id="ARBA00023163"/>
    </source>
</evidence>
<organism evidence="9 10">
    <name type="scientific">Streptomyces lycii</name>
    <dbReference type="NCBI Taxonomy" id="2654337"/>
    <lineage>
        <taxon>Bacteria</taxon>
        <taxon>Bacillati</taxon>
        <taxon>Actinomycetota</taxon>
        <taxon>Actinomycetes</taxon>
        <taxon>Kitasatosporales</taxon>
        <taxon>Streptomycetaceae</taxon>
        <taxon>Streptomyces</taxon>
    </lineage>
</organism>
<keyword evidence="3" id="KW-0238">DNA-binding</keyword>
<comment type="caution">
    <text evidence="9">The sequence shown here is derived from an EMBL/GenBank/DDBJ whole genome shotgun (WGS) entry which is preliminary data.</text>
</comment>
<accession>A0ABQ7FDE7</accession>
<dbReference type="SUPFAM" id="SSF52172">
    <property type="entry name" value="CheY-like"/>
    <property type="match status" value="1"/>
</dbReference>
<dbReference type="InterPro" id="IPR058245">
    <property type="entry name" value="NreC/VraR/RcsB-like_REC"/>
</dbReference>
<dbReference type="Pfam" id="PF00072">
    <property type="entry name" value="Response_reg"/>
    <property type="match status" value="1"/>
</dbReference>
<dbReference type="InterPro" id="IPR011006">
    <property type="entry name" value="CheY-like_superfamily"/>
</dbReference>
<evidence type="ECO:0000256" key="5">
    <source>
        <dbReference type="PROSITE-ProRule" id="PRU00169"/>
    </source>
</evidence>
<dbReference type="PROSITE" id="PS50043">
    <property type="entry name" value="HTH_LUXR_2"/>
    <property type="match status" value="1"/>
</dbReference>
<dbReference type="PANTHER" id="PTHR43214:SF24">
    <property type="entry name" value="TRANSCRIPTIONAL REGULATORY PROTEIN NARL-RELATED"/>
    <property type="match status" value="1"/>
</dbReference>
<evidence type="ECO:0000313" key="10">
    <source>
        <dbReference type="Proteomes" id="UP000621266"/>
    </source>
</evidence>
<feature type="region of interest" description="Disordered" evidence="6">
    <location>
        <begin position="224"/>
        <end position="244"/>
    </location>
</feature>
<keyword evidence="10" id="KW-1185">Reference proteome</keyword>
<evidence type="ECO:0000256" key="6">
    <source>
        <dbReference type="SAM" id="MobiDB-lite"/>
    </source>
</evidence>
<keyword evidence="4" id="KW-0804">Transcription</keyword>
<evidence type="ECO:0000259" key="8">
    <source>
        <dbReference type="PROSITE" id="PS50110"/>
    </source>
</evidence>
<dbReference type="RefSeq" id="WP_156207817.1">
    <property type="nucleotide sequence ID" value="NZ_WHPN01000422.1"/>
</dbReference>
<feature type="domain" description="HTH luxR-type" evidence="7">
    <location>
        <begin position="149"/>
        <end position="214"/>
    </location>
</feature>
<dbReference type="InterPro" id="IPR016032">
    <property type="entry name" value="Sig_transdc_resp-reg_C-effctor"/>
</dbReference>
<dbReference type="PROSITE" id="PS50110">
    <property type="entry name" value="RESPONSE_REGULATORY"/>
    <property type="match status" value="1"/>
</dbReference>
<dbReference type="CDD" id="cd06170">
    <property type="entry name" value="LuxR_C_like"/>
    <property type="match status" value="1"/>
</dbReference>
<evidence type="ECO:0000313" key="9">
    <source>
        <dbReference type="EMBL" id="KAF4405293.1"/>
    </source>
</evidence>
<dbReference type="Gene3D" id="3.40.50.2300">
    <property type="match status" value="1"/>
</dbReference>
<feature type="modified residue" description="4-aspartylphosphate" evidence="5">
    <location>
        <position position="54"/>
    </location>
</feature>
<dbReference type="InterPro" id="IPR000792">
    <property type="entry name" value="Tscrpt_reg_LuxR_C"/>
</dbReference>
<gene>
    <name evidence="9" type="ORF">GCU69_30800</name>
</gene>
<reference evidence="9 10" key="1">
    <citation type="submission" date="2019-10" db="EMBL/GenBank/DDBJ databases">
        <title>Streptomyces tenebrisbrunneis sp.nov., an endogenous actinomycete isolated from of Lycium ruthenicum.</title>
        <authorList>
            <person name="Ma L."/>
        </authorList>
    </citation>
    <scope>NUCLEOTIDE SEQUENCE [LARGE SCALE GENOMIC DNA]</scope>
    <source>
        <strain evidence="9 10">TRM 66187</strain>
    </source>
</reference>
<proteinExistence type="predicted"/>
<evidence type="ECO:0000256" key="3">
    <source>
        <dbReference type="ARBA" id="ARBA00023125"/>
    </source>
</evidence>
<keyword evidence="2" id="KW-0805">Transcription regulation</keyword>
<dbReference type="Pfam" id="PF00196">
    <property type="entry name" value="GerE"/>
    <property type="match status" value="1"/>
</dbReference>
<sequence length="244" mass="26181">MISVLVVDAQPLQRFGFRMLLESTPDTKIVGEAENGAEAVRWTTELRPDVVLMDIRMPGVDGIEATRRIVAAGGRSRILVLTTFDMDRYALAALRAGASGFLLKDIPPEELLAGIRAVAAGAAVIAPALTRRLLDAFADRLGDGGPVLEDPRLDSLTGREREILVAIGHGLTNGEIAQRFTLSESTVKTHVGRVLAKIGARDRIQAVILAYDLRLTRPIQRSSRAPVGGATVVQPHRSGPVRSA</sequence>
<name>A0ABQ7FDE7_9ACTN</name>
<evidence type="ECO:0000256" key="2">
    <source>
        <dbReference type="ARBA" id="ARBA00023015"/>
    </source>
</evidence>
<dbReference type="SMART" id="SM00448">
    <property type="entry name" value="REC"/>
    <property type="match status" value="1"/>
</dbReference>
<dbReference type="EMBL" id="WHPN01000422">
    <property type="protein sequence ID" value="KAF4405293.1"/>
    <property type="molecule type" value="Genomic_DNA"/>
</dbReference>
<dbReference type="PROSITE" id="PS00622">
    <property type="entry name" value="HTH_LUXR_1"/>
    <property type="match status" value="1"/>
</dbReference>
<dbReference type="PANTHER" id="PTHR43214">
    <property type="entry name" value="TWO-COMPONENT RESPONSE REGULATOR"/>
    <property type="match status" value="1"/>
</dbReference>
<dbReference type="InterPro" id="IPR039420">
    <property type="entry name" value="WalR-like"/>
</dbReference>
<dbReference type="Proteomes" id="UP000621266">
    <property type="component" value="Unassembled WGS sequence"/>
</dbReference>
<dbReference type="InterPro" id="IPR001789">
    <property type="entry name" value="Sig_transdc_resp-reg_receiver"/>
</dbReference>
<keyword evidence="1 5" id="KW-0597">Phosphoprotein</keyword>
<evidence type="ECO:0000256" key="1">
    <source>
        <dbReference type="ARBA" id="ARBA00022553"/>
    </source>
</evidence>
<feature type="domain" description="Response regulatory" evidence="8">
    <location>
        <begin position="3"/>
        <end position="119"/>
    </location>
</feature>
<dbReference type="CDD" id="cd17535">
    <property type="entry name" value="REC_NarL-like"/>
    <property type="match status" value="1"/>
</dbReference>
<dbReference type="SUPFAM" id="SSF46894">
    <property type="entry name" value="C-terminal effector domain of the bipartite response regulators"/>
    <property type="match status" value="1"/>
</dbReference>
<protein>
    <submittedName>
        <fullName evidence="9">Response regulator transcription factor</fullName>
    </submittedName>
</protein>
<dbReference type="PRINTS" id="PR00038">
    <property type="entry name" value="HTHLUXR"/>
</dbReference>
<evidence type="ECO:0000259" key="7">
    <source>
        <dbReference type="PROSITE" id="PS50043"/>
    </source>
</evidence>
<dbReference type="SMART" id="SM00421">
    <property type="entry name" value="HTH_LUXR"/>
    <property type="match status" value="1"/>
</dbReference>